<dbReference type="Pfam" id="PF00067">
    <property type="entry name" value="p450"/>
    <property type="match status" value="1"/>
</dbReference>
<dbReference type="FunFam" id="1.10.630.10:FF:000018">
    <property type="entry name" value="Cytochrome P450 monooxygenase"/>
    <property type="match status" value="1"/>
</dbReference>
<keyword evidence="3 7" id="KW-0479">Metal-binding</keyword>
<evidence type="ECO:0000256" key="2">
    <source>
        <dbReference type="ARBA" id="ARBA00022617"/>
    </source>
</evidence>
<name>A0A6J4KTS9_9ACTN</name>
<dbReference type="InterPro" id="IPR001128">
    <property type="entry name" value="Cyt_P450"/>
</dbReference>
<sequence>MLPTAPTRAPLWQLRTGLRWSLSDGLVRVLLARAARDGDLQARLIIDPAVRDDPGPTQERVRDRGPLVRGRLTWVSASHAVCRDVLRSPDFAVGGAQEVLPPAIRPLAGWAHDPRTVGPLDPPSMLVVEPPDHTRYRRLVAKVFTARAAEQLRPTVQTVADQLLDEIAALPRHQPFDLVERYATLLPVRVIAGILGVPAAEHGTVLALGNAVAPALDLGLRWPQYRDAQRGLHAFNDWLDGHLARLRSTPGEDLLSQLLLVEDDGARLDAGELRSTAGLLLAAGFETTVNLLGSGARLLMDAPDQLAVLQATPSRWSDAVEEVLRYESPVQVTGRRAVRDTSVAGIAVAEGEHVTTLLGAANRDPEVFADPQRFDVTRANAREHLAFSGGRHFCLGAALARVEGEVGLQTLFDRLPDLSPAPGAQRRSTRVLRGWERLPVTAGA</sequence>
<dbReference type="GO" id="GO:0005506">
    <property type="term" value="F:iron ion binding"/>
    <property type="evidence" value="ECO:0007669"/>
    <property type="project" value="InterPro"/>
</dbReference>
<dbReference type="InterPro" id="IPR036396">
    <property type="entry name" value="Cyt_P450_sf"/>
</dbReference>
<gene>
    <name evidence="8" type="ORF">AVDCRST_MAG16-366</name>
</gene>
<keyword evidence="5 7" id="KW-0408">Iron</keyword>
<reference evidence="8" key="1">
    <citation type="submission" date="2020-02" db="EMBL/GenBank/DDBJ databases">
        <authorList>
            <person name="Meier V. D."/>
        </authorList>
    </citation>
    <scope>NUCLEOTIDE SEQUENCE</scope>
    <source>
        <strain evidence="8">AVDCRST_MAG16</strain>
    </source>
</reference>
<dbReference type="GO" id="GO:0036199">
    <property type="term" value="F:cholest-4-en-3-one 26-monooxygenase activity"/>
    <property type="evidence" value="ECO:0007669"/>
    <property type="project" value="TreeGrafter"/>
</dbReference>
<evidence type="ECO:0000256" key="7">
    <source>
        <dbReference type="RuleBase" id="RU000461"/>
    </source>
</evidence>
<keyword evidence="4 7" id="KW-0560">Oxidoreductase</keyword>
<evidence type="ECO:0000256" key="4">
    <source>
        <dbReference type="ARBA" id="ARBA00023002"/>
    </source>
</evidence>
<dbReference type="GO" id="GO:0006707">
    <property type="term" value="P:cholesterol catabolic process"/>
    <property type="evidence" value="ECO:0007669"/>
    <property type="project" value="TreeGrafter"/>
</dbReference>
<dbReference type="InterPro" id="IPR017972">
    <property type="entry name" value="Cyt_P450_CS"/>
</dbReference>
<dbReference type="EMBL" id="CADCUE010000030">
    <property type="protein sequence ID" value="CAA9314036.1"/>
    <property type="molecule type" value="Genomic_DNA"/>
</dbReference>
<accession>A0A6J4KTS9</accession>
<dbReference type="InterPro" id="IPR002397">
    <property type="entry name" value="Cyt_P450_B"/>
</dbReference>
<keyword evidence="2 7" id="KW-0349">Heme</keyword>
<dbReference type="AlphaFoldDB" id="A0A6J4KTS9"/>
<dbReference type="GO" id="GO:0020037">
    <property type="term" value="F:heme binding"/>
    <property type="evidence" value="ECO:0007669"/>
    <property type="project" value="InterPro"/>
</dbReference>
<dbReference type="GO" id="GO:0008395">
    <property type="term" value="F:steroid hydroxylase activity"/>
    <property type="evidence" value="ECO:0007669"/>
    <property type="project" value="TreeGrafter"/>
</dbReference>
<dbReference type="CDD" id="cd20625">
    <property type="entry name" value="CYP164-like"/>
    <property type="match status" value="1"/>
</dbReference>
<protein>
    <submittedName>
        <fullName evidence="8">Cytochrome P450 hydroxylase</fullName>
    </submittedName>
</protein>
<organism evidence="8">
    <name type="scientific">uncultured Frankineae bacterium</name>
    <dbReference type="NCBI Taxonomy" id="437475"/>
    <lineage>
        <taxon>Bacteria</taxon>
        <taxon>Bacillati</taxon>
        <taxon>Actinomycetota</taxon>
        <taxon>Actinomycetes</taxon>
        <taxon>Frankiales</taxon>
        <taxon>environmental samples</taxon>
    </lineage>
</organism>
<evidence type="ECO:0000256" key="6">
    <source>
        <dbReference type="ARBA" id="ARBA00023033"/>
    </source>
</evidence>
<evidence type="ECO:0000256" key="5">
    <source>
        <dbReference type="ARBA" id="ARBA00023004"/>
    </source>
</evidence>
<dbReference type="PANTHER" id="PTHR46696">
    <property type="entry name" value="P450, PUTATIVE (EUROFUNG)-RELATED"/>
    <property type="match status" value="1"/>
</dbReference>
<dbReference type="PROSITE" id="PS00086">
    <property type="entry name" value="CYTOCHROME_P450"/>
    <property type="match status" value="1"/>
</dbReference>
<dbReference type="PANTHER" id="PTHR46696:SF4">
    <property type="entry name" value="BIOTIN BIOSYNTHESIS CYTOCHROME P450"/>
    <property type="match status" value="1"/>
</dbReference>
<proteinExistence type="inferred from homology"/>
<dbReference type="PRINTS" id="PR00359">
    <property type="entry name" value="BP450"/>
</dbReference>
<evidence type="ECO:0000256" key="3">
    <source>
        <dbReference type="ARBA" id="ARBA00022723"/>
    </source>
</evidence>
<dbReference type="SUPFAM" id="SSF48264">
    <property type="entry name" value="Cytochrome P450"/>
    <property type="match status" value="1"/>
</dbReference>
<dbReference type="Gene3D" id="1.10.630.10">
    <property type="entry name" value="Cytochrome P450"/>
    <property type="match status" value="1"/>
</dbReference>
<evidence type="ECO:0000256" key="1">
    <source>
        <dbReference type="ARBA" id="ARBA00010617"/>
    </source>
</evidence>
<keyword evidence="6 7" id="KW-0503">Monooxygenase</keyword>
<evidence type="ECO:0000313" key="8">
    <source>
        <dbReference type="EMBL" id="CAA9314036.1"/>
    </source>
</evidence>
<comment type="similarity">
    <text evidence="1 7">Belongs to the cytochrome P450 family.</text>
</comment>